<accession>A0A9P0B6Z1</accession>
<dbReference type="InterPro" id="IPR008284">
    <property type="entry name" value="MoCF_biosynth_CS"/>
</dbReference>
<dbReference type="GO" id="GO:0005829">
    <property type="term" value="C:cytosol"/>
    <property type="evidence" value="ECO:0007669"/>
    <property type="project" value="TreeGrafter"/>
</dbReference>
<evidence type="ECO:0000256" key="9">
    <source>
        <dbReference type="ARBA" id="ARBA00022840"/>
    </source>
</evidence>
<evidence type="ECO:0000259" key="14">
    <source>
        <dbReference type="SMART" id="SM00852"/>
    </source>
</evidence>
<keyword evidence="11 13" id="KW-0501">Molybdenum cofactor biosynthesis</keyword>
<dbReference type="FunFam" id="3.40.980.10:FF:000002">
    <property type="entry name" value="Molybdopterin molybdenumtransferase"/>
    <property type="match status" value="1"/>
</dbReference>
<dbReference type="GO" id="GO:0098970">
    <property type="term" value="P:postsynaptic neurotransmitter receptor diffusion trapping"/>
    <property type="evidence" value="ECO:0007669"/>
    <property type="project" value="TreeGrafter"/>
</dbReference>
<dbReference type="GO" id="GO:0005524">
    <property type="term" value="F:ATP binding"/>
    <property type="evidence" value="ECO:0007669"/>
    <property type="project" value="UniProtKB-UniRule"/>
</dbReference>
<dbReference type="Pfam" id="PF03454">
    <property type="entry name" value="MoeA_C"/>
    <property type="match status" value="1"/>
</dbReference>
<organism evidence="15 16">
    <name type="scientific">Brassicogethes aeneus</name>
    <name type="common">Rape pollen beetle</name>
    <name type="synonym">Meligethes aeneus</name>
    <dbReference type="NCBI Taxonomy" id="1431903"/>
    <lineage>
        <taxon>Eukaryota</taxon>
        <taxon>Metazoa</taxon>
        <taxon>Ecdysozoa</taxon>
        <taxon>Arthropoda</taxon>
        <taxon>Hexapoda</taxon>
        <taxon>Insecta</taxon>
        <taxon>Pterygota</taxon>
        <taxon>Neoptera</taxon>
        <taxon>Endopterygota</taxon>
        <taxon>Coleoptera</taxon>
        <taxon>Polyphaga</taxon>
        <taxon>Cucujiformia</taxon>
        <taxon>Nitidulidae</taxon>
        <taxon>Meligethinae</taxon>
        <taxon>Brassicogethes</taxon>
    </lineage>
</organism>
<dbReference type="EMBL" id="OV121136">
    <property type="protein sequence ID" value="CAH0556427.1"/>
    <property type="molecule type" value="Genomic_DNA"/>
</dbReference>
<evidence type="ECO:0000256" key="10">
    <source>
        <dbReference type="ARBA" id="ARBA00022842"/>
    </source>
</evidence>
<name>A0A9P0B6Z1_BRAAE</name>
<dbReference type="SUPFAM" id="SSF53218">
    <property type="entry name" value="Molybdenum cofactor biosynthesis proteins"/>
    <property type="match status" value="2"/>
</dbReference>
<evidence type="ECO:0000256" key="8">
    <source>
        <dbReference type="ARBA" id="ARBA00022741"/>
    </source>
</evidence>
<dbReference type="InterPro" id="IPR036425">
    <property type="entry name" value="MoaB/Mog-like_dom_sf"/>
</dbReference>
<evidence type="ECO:0000256" key="1">
    <source>
        <dbReference type="ARBA" id="ARBA00001946"/>
    </source>
</evidence>
<dbReference type="InterPro" id="IPR038987">
    <property type="entry name" value="MoeA-like"/>
</dbReference>
<feature type="domain" description="MoaB/Mog" evidence="14">
    <location>
        <begin position="369"/>
        <end position="512"/>
    </location>
</feature>
<dbReference type="NCBIfam" id="TIGR00177">
    <property type="entry name" value="molyb_syn"/>
    <property type="match status" value="2"/>
</dbReference>
<comment type="pathway">
    <text evidence="2 13">Cofactor biosynthesis; molybdopterin biosynthesis.</text>
</comment>
<sequence>MALTFGILTVSDRCFKGESKDTSGPRLEQEILNKFPMAKIAEKHIVPDEVEEIKECLKRFVFQSYNVILTTGGTGFSQRDVTPEATKQIIEREANGLSHVMTSKSLEKTQYAMLSRAVCGIKNTTIIINLPGSEKAAAECFGFISESLPHAVSVLTGKKLEVEKAHKDVQRTSKVKIDASKRDRHSTYPMLEVDAATALVLNECAATNKTEEILVEESLYRILANDIFAKAPVPPFEASIKDGYAVRASDGLGIKKVRYYAAAGDTPIDSTLKEGEVIRISTGAPIPLGADAVVQVEDTKLIKSQDGEELEIEIKINPKTGQDIRKIGSDVEKGVLVIKRYNKISAADVGVMAMLGYSKVHVFKQASIGILSTGNELCKAGEPLKPGQIYDSNKLTLMNLLKEYHYQATDYGIARDNPDDVYKSFAKAFEKNDVVITSGGVSMGEFDVIKQVLTIDFNAIIHFGRINMKPGKPTTFATLDYNDKRKYVFALPGNPVSSCVTSILFVIPFLRKIERAETIKYPFVHVSIPEIKNSDARPEYARAVVSFKNGILSAHTTGSQVSSRLNSLLGANGLIIVPGKNLQDINNSASQPIFGQTTPNIFGQYSIKPISQTCLYKVLLFSELKYV</sequence>
<dbReference type="PANTHER" id="PTHR10192:SF5">
    <property type="entry name" value="GEPHYRIN"/>
    <property type="match status" value="1"/>
</dbReference>
<dbReference type="GO" id="GO:0007529">
    <property type="term" value="P:establishment of synaptic specificity at neuromuscular junction"/>
    <property type="evidence" value="ECO:0007669"/>
    <property type="project" value="TreeGrafter"/>
</dbReference>
<comment type="similarity">
    <text evidence="4">In the C-terminal section; belongs to the MoeA family.</text>
</comment>
<dbReference type="InterPro" id="IPR005111">
    <property type="entry name" value="MoeA_C_domain_IV"/>
</dbReference>
<evidence type="ECO:0000256" key="3">
    <source>
        <dbReference type="ARBA" id="ARBA00007589"/>
    </source>
</evidence>
<dbReference type="InterPro" id="IPR005110">
    <property type="entry name" value="MoeA_linker/N"/>
</dbReference>
<dbReference type="GO" id="GO:0006777">
    <property type="term" value="P:Mo-molybdopterin cofactor biosynthetic process"/>
    <property type="evidence" value="ECO:0007669"/>
    <property type="project" value="UniProtKB-UniRule"/>
</dbReference>
<comment type="cofactor">
    <cofactor evidence="1 13">
        <name>Mg(2+)</name>
        <dbReference type="ChEBI" id="CHEBI:18420"/>
    </cofactor>
</comment>
<evidence type="ECO:0000256" key="12">
    <source>
        <dbReference type="ARBA" id="ARBA00023268"/>
    </source>
</evidence>
<dbReference type="SUPFAM" id="SSF63882">
    <property type="entry name" value="MoeA N-terminal region -like"/>
    <property type="match status" value="1"/>
</dbReference>
<dbReference type="CDD" id="cd00886">
    <property type="entry name" value="MogA_MoaB"/>
    <property type="match status" value="1"/>
</dbReference>
<dbReference type="SUPFAM" id="SSF63867">
    <property type="entry name" value="MoeA C-terminal domain-like"/>
    <property type="match status" value="1"/>
</dbReference>
<evidence type="ECO:0000256" key="4">
    <source>
        <dbReference type="ARBA" id="ARBA00008339"/>
    </source>
</evidence>
<comment type="similarity">
    <text evidence="3">In the N-terminal section; belongs to the MoaB/Mog family.</text>
</comment>
<evidence type="ECO:0000256" key="11">
    <source>
        <dbReference type="ARBA" id="ARBA00023150"/>
    </source>
</evidence>
<keyword evidence="5 13" id="KW-0500">Molybdenum</keyword>
<dbReference type="Gene3D" id="2.40.340.10">
    <property type="entry name" value="MoeA, C-terminal, domain IV"/>
    <property type="match status" value="1"/>
</dbReference>
<proteinExistence type="inferred from homology"/>
<dbReference type="SMART" id="SM00852">
    <property type="entry name" value="MoCF_biosynth"/>
    <property type="match status" value="2"/>
</dbReference>
<dbReference type="GO" id="GO:0046872">
    <property type="term" value="F:metal ion binding"/>
    <property type="evidence" value="ECO:0007669"/>
    <property type="project" value="UniProtKB-UniRule"/>
</dbReference>
<keyword evidence="8" id="KW-0547">Nucleotide-binding</keyword>
<dbReference type="Pfam" id="PF03453">
    <property type="entry name" value="MoeA_N"/>
    <property type="match status" value="1"/>
</dbReference>
<comment type="function">
    <text evidence="13">Catalyzes two steps in the biosynthesis of the molybdenum cofactor. In the first step, molybdopterin is adenylated. Subsequently, molybdate is inserted into adenylated molybdopterin and AMP is released.</text>
</comment>
<evidence type="ECO:0000256" key="6">
    <source>
        <dbReference type="ARBA" id="ARBA00022679"/>
    </source>
</evidence>
<comment type="catalytic activity">
    <reaction evidence="13">
        <text>molybdopterin + ATP + H(+) = adenylyl-molybdopterin + diphosphate</text>
        <dbReference type="Rhea" id="RHEA:31331"/>
        <dbReference type="ChEBI" id="CHEBI:15378"/>
        <dbReference type="ChEBI" id="CHEBI:30616"/>
        <dbReference type="ChEBI" id="CHEBI:33019"/>
        <dbReference type="ChEBI" id="CHEBI:58698"/>
        <dbReference type="ChEBI" id="CHEBI:62727"/>
    </reaction>
</comment>
<dbReference type="Pfam" id="PF00994">
    <property type="entry name" value="MoCF_biosynth"/>
    <property type="match status" value="2"/>
</dbReference>
<evidence type="ECO:0000313" key="15">
    <source>
        <dbReference type="EMBL" id="CAH0556427.1"/>
    </source>
</evidence>
<dbReference type="Gene3D" id="3.40.980.10">
    <property type="entry name" value="MoaB/Mog-like domain"/>
    <property type="match status" value="2"/>
</dbReference>
<dbReference type="PANTHER" id="PTHR10192">
    <property type="entry name" value="MOLYBDOPTERIN BIOSYNTHESIS PROTEIN"/>
    <property type="match status" value="1"/>
</dbReference>
<keyword evidence="9" id="KW-0067">ATP-binding</keyword>
<dbReference type="Gene3D" id="2.170.190.11">
    <property type="entry name" value="Molybdopterin biosynthesis moea protein, domain 3"/>
    <property type="match status" value="1"/>
</dbReference>
<evidence type="ECO:0000256" key="13">
    <source>
        <dbReference type="RuleBase" id="RU365090"/>
    </source>
</evidence>
<dbReference type="Gene3D" id="3.90.105.10">
    <property type="entry name" value="Molybdopterin biosynthesis moea protein, domain 2"/>
    <property type="match status" value="1"/>
</dbReference>
<dbReference type="GO" id="GO:0030425">
    <property type="term" value="C:dendrite"/>
    <property type="evidence" value="ECO:0007669"/>
    <property type="project" value="TreeGrafter"/>
</dbReference>
<evidence type="ECO:0000313" key="16">
    <source>
        <dbReference type="Proteomes" id="UP001154078"/>
    </source>
</evidence>
<dbReference type="InterPro" id="IPR001453">
    <property type="entry name" value="MoaB/Mog_dom"/>
</dbReference>
<dbReference type="OrthoDB" id="4349954at2759"/>
<dbReference type="PROSITE" id="PS01078">
    <property type="entry name" value="MOCF_BIOSYNTHESIS_1"/>
    <property type="match status" value="1"/>
</dbReference>
<keyword evidence="6 13" id="KW-0808">Transferase</keyword>
<keyword evidence="7 13" id="KW-0479">Metal-binding</keyword>
<evidence type="ECO:0000256" key="2">
    <source>
        <dbReference type="ARBA" id="ARBA00005046"/>
    </source>
</evidence>
<dbReference type="GO" id="GO:0061598">
    <property type="term" value="F:molybdopterin adenylyltransferase activity"/>
    <property type="evidence" value="ECO:0007669"/>
    <property type="project" value="UniProtKB-UniRule"/>
</dbReference>
<dbReference type="Proteomes" id="UP001154078">
    <property type="component" value="Chromosome 5"/>
</dbReference>
<dbReference type="GO" id="GO:0097112">
    <property type="term" value="P:gamma-aminobutyric acid receptor clustering"/>
    <property type="evidence" value="ECO:0007669"/>
    <property type="project" value="TreeGrafter"/>
</dbReference>
<reference evidence="15" key="1">
    <citation type="submission" date="2021-12" db="EMBL/GenBank/DDBJ databases">
        <authorList>
            <person name="King R."/>
        </authorList>
    </citation>
    <scope>NUCLEOTIDE SEQUENCE</scope>
</reference>
<keyword evidence="16" id="KW-1185">Reference proteome</keyword>
<protein>
    <recommendedName>
        <fullName evidence="14">MoaB/Mog domain-containing protein</fullName>
    </recommendedName>
</protein>
<keyword evidence="12" id="KW-0511">Multifunctional enzyme</keyword>
<keyword evidence="10 13" id="KW-0460">Magnesium</keyword>
<evidence type="ECO:0000256" key="7">
    <source>
        <dbReference type="ARBA" id="ARBA00022723"/>
    </source>
</evidence>
<comment type="similarity">
    <text evidence="13">Belongs to the MoeA family.</text>
</comment>
<comment type="catalytic activity">
    <reaction evidence="13">
        <text>adenylyl-molybdopterin + molybdate = Mo-molybdopterin + AMP + H(+)</text>
        <dbReference type="Rhea" id="RHEA:35047"/>
        <dbReference type="ChEBI" id="CHEBI:15378"/>
        <dbReference type="ChEBI" id="CHEBI:36264"/>
        <dbReference type="ChEBI" id="CHEBI:62727"/>
        <dbReference type="ChEBI" id="CHEBI:71302"/>
        <dbReference type="ChEBI" id="CHEBI:456215"/>
    </reaction>
</comment>
<evidence type="ECO:0000256" key="5">
    <source>
        <dbReference type="ARBA" id="ARBA00022505"/>
    </source>
</evidence>
<dbReference type="AlphaFoldDB" id="A0A9P0B6Z1"/>
<feature type="domain" description="MoaB/Mog" evidence="14">
    <location>
        <begin position="6"/>
        <end position="151"/>
    </location>
</feature>
<gene>
    <name evidence="15" type="ORF">MELIAE_LOCUS7367</name>
</gene>
<dbReference type="FunFam" id="2.170.190.11:FF:000001">
    <property type="entry name" value="Molybdopterin molybdenumtransferase"/>
    <property type="match status" value="1"/>
</dbReference>
<dbReference type="InterPro" id="IPR036135">
    <property type="entry name" value="MoeA_linker/N_sf"/>
</dbReference>
<dbReference type="GO" id="GO:0099634">
    <property type="term" value="C:postsynaptic specialization membrane"/>
    <property type="evidence" value="ECO:0007669"/>
    <property type="project" value="GOC"/>
</dbReference>
<dbReference type="FunFam" id="3.40.980.10:FF:000001">
    <property type="entry name" value="Molybdopterin molybdenumtransferase"/>
    <property type="match status" value="1"/>
</dbReference>
<dbReference type="PROSITE" id="PS01079">
    <property type="entry name" value="MOCF_BIOSYNTHESIS_2"/>
    <property type="match status" value="1"/>
</dbReference>
<dbReference type="GO" id="GO:0061599">
    <property type="term" value="F:molybdopterin molybdotransferase activity"/>
    <property type="evidence" value="ECO:0007669"/>
    <property type="project" value="UniProtKB-UniRule"/>
</dbReference>
<dbReference type="CDD" id="cd00887">
    <property type="entry name" value="MoeA"/>
    <property type="match status" value="1"/>
</dbReference>
<dbReference type="InterPro" id="IPR036688">
    <property type="entry name" value="MoeA_C_domain_IV_sf"/>
</dbReference>
<dbReference type="GO" id="GO:0072579">
    <property type="term" value="P:glycine receptor clustering"/>
    <property type="evidence" value="ECO:0007669"/>
    <property type="project" value="TreeGrafter"/>
</dbReference>